<proteinExistence type="predicted"/>
<evidence type="ECO:0000313" key="7">
    <source>
        <dbReference type="Proteomes" id="UP000016666"/>
    </source>
</evidence>
<dbReference type="GO" id="GO:0005759">
    <property type="term" value="C:mitochondrial matrix"/>
    <property type="evidence" value="ECO:0007669"/>
    <property type="project" value="TreeGrafter"/>
</dbReference>
<keyword evidence="2" id="KW-0496">Mitochondrion</keyword>
<dbReference type="Pfam" id="PF08373">
    <property type="entry name" value="RAP"/>
    <property type="match status" value="1"/>
</dbReference>
<keyword evidence="4" id="KW-0812">Transmembrane</keyword>
<dbReference type="Proteomes" id="UP000016666">
    <property type="component" value="Chromosome 7"/>
</dbReference>
<reference evidence="6 7" key="1">
    <citation type="submission" date="2017-10" db="EMBL/GenBank/DDBJ databases">
        <title>A new Pekin duck reference genome.</title>
        <authorList>
            <person name="Hou Z.-C."/>
            <person name="Zhou Z.-K."/>
            <person name="Zhu F."/>
            <person name="Hou S.-S."/>
        </authorList>
    </citation>
    <scope>NUCLEOTIDE SEQUENCE [LARGE SCALE GENOMIC DNA]</scope>
</reference>
<sequence>MNNRISNLLNTVRCLRRCGPVLAPKYSGATRKHASWVSGHKDPLENVNFRKSFPSIFPSPHGSSLRFLSQKADVFSAGDEIQPKSTEALGSEQVPQSSLELKNSKDDSGGSKVKPVVDHNEQFFSSLRKCTCPSDVLDLASESAVSLKHFTNCLTTTWRLLKTLSEDQQRYEKQLIFEHPVFVKLCQHLLRDARRMTRADLVFSLHAVVNLGVPQNTLLVQTLLRVCQEKLNQLDNRCISVLATTLAGLDKDKNVSALQAGLLSLCFVSFVLFCFSVTENIHDAQFWHLILILEACHNLQYRNVKLFSTVADYVNSSVCILDKKQIILFLSAFEILGFQPSELMGVFAEKVTADSEFLDLKSLLIVLRVYSRLNYLPKGFFETLQSCLNKYLPQISNTELLKAVYSLCILGYLPHRALDQLLQKESYEKLLPSGDLYKEKKEMMLRCVRTCMELDSPSFMKPEFVPTENFSSLVSLNLRKAREALLELLGDENMFRQNVQLPYKYHIALYSAILAFLFVPLSAFCLGTTHPQGKLAMKKRHLSKLGYHVILVRFQEMTNEDAVEFLKGKIYSENASPTF</sequence>
<feature type="compositionally biased region" description="Basic and acidic residues" evidence="3">
    <location>
        <begin position="102"/>
        <end position="114"/>
    </location>
</feature>
<dbReference type="PANTHER" id="PTHR21228:SF1">
    <property type="entry name" value="FAST KINASE DOMAIN-CONTAINING PROTEIN 2, MITOCHONDRIAL"/>
    <property type="match status" value="1"/>
</dbReference>
<dbReference type="InterPro" id="IPR050870">
    <property type="entry name" value="FAST_kinase"/>
</dbReference>
<protein>
    <submittedName>
        <fullName evidence="6">FAST kinase domains 2</fullName>
    </submittedName>
</protein>
<dbReference type="AlphaFoldDB" id="A0A493TNT7"/>
<dbReference type="InterPro" id="IPR013584">
    <property type="entry name" value="RAP"/>
</dbReference>
<evidence type="ECO:0000259" key="5">
    <source>
        <dbReference type="PROSITE" id="PS51286"/>
    </source>
</evidence>
<reference evidence="6" key="3">
    <citation type="submission" date="2025-09" db="UniProtKB">
        <authorList>
            <consortium name="Ensembl"/>
        </authorList>
    </citation>
    <scope>IDENTIFICATION</scope>
</reference>
<evidence type="ECO:0000256" key="1">
    <source>
        <dbReference type="ARBA" id="ARBA00004173"/>
    </source>
</evidence>
<feature type="domain" description="RAP" evidence="5">
    <location>
        <begin position="514"/>
        <end position="568"/>
    </location>
</feature>
<dbReference type="GO" id="GO:0044528">
    <property type="term" value="P:regulation of mitochondrial mRNA stability"/>
    <property type="evidence" value="ECO:0007669"/>
    <property type="project" value="InterPro"/>
</dbReference>
<keyword evidence="4" id="KW-0472">Membrane</keyword>
<keyword evidence="7" id="KW-1185">Reference proteome</keyword>
<organism evidence="6 7">
    <name type="scientific">Anas platyrhynchos platyrhynchos</name>
    <name type="common">Northern mallard</name>
    <dbReference type="NCBI Taxonomy" id="8840"/>
    <lineage>
        <taxon>Eukaryota</taxon>
        <taxon>Metazoa</taxon>
        <taxon>Chordata</taxon>
        <taxon>Craniata</taxon>
        <taxon>Vertebrata</taxon>
        <taxon>Euteleostomi</taxon>
        <taxon>Archelosauria</taxon>
        <taxon>Archosauria</taxon>
        <taxon>Dinosauria</taxon>
        <taxon>Saurischia</taxon>
        <taxon>Theropoda</taxon>
        <taxon>Coelurosauria</taxon>
        <taxon>Aves</taxon>
        <taxon>Neognathae</taxon>
        <taxon>Galloanserae</taxon>
        <taxon>Anseriformes</taxon>
        <taxon>Anatidae</taxon>
        <taxon>Anatinae</taxon>
        <taxon>Anas</taxon>
    </lineage>
</organism>
<name>A0A493TNT7_ANAPP</name>
<evidence type="ECO:0000256" key="4">
    <source>
        <dbReference type="SAM" id="Phobius"/>
    </source>
</evidence>
<dbReference type="PROSITE" id="PS51286">
    <property type="entry name" value="RAP"/>
    <property type="match status" value="1"/>
</dbReference>
<keyword evidence="4" id="KW-1133">Transmembrane helix</keyword>
<evidence type="ECO:0000256" key="3">
    <source>
        <dbReference type="SAM" id="MobiDB-lite"/>
    </source>
</evidence>
<reference evidence="6" key="2">
    <citation type="submission" date="2025-08" db="UniProtKB">
        <authorList>
            <consortium name="Ensembl"/>
        </authorList>
    </citation>
    <scope>IDENTIFICATION</scope>
</reference>
<feature type="transmembrane region" description="Helical" evidence="4">
    <location>
        <begin position="507"/>
        <end position="529"/>
    </location>
</feature>
<accession>A0A493TNT7</accession>
<dbReference type="GO" id="GO:0000963">
    <property type="term" value="P:mitochondrial RNA processing"/>
    <property type="evidence" value="ECO:0007669"/>
    <property type="project" value="TreeGrafter"/>
</dbReference>
<dbReference type="SMART" id="SM00952">
    <property type="entry name" value="RAP"/>
    <property type="match status" value="1"/>
</dbReference>
<dbReference type="GeneTree" id="ENSGT01030000234607"/>
<dbReference type="Pfam" id="PF06743">
    <property type="entry name" value="FAST_1"/>
    <property type="match status" value="1"/>
</dbReference>
<dbReference type="GO" id="GO:0003723">
    <property type="term" value="F:RNA binding"/>
    <property type="evidence" value="ECO:0007669"/>
    <property type="project" value="TreeGrafter"/>
</dbReference>
<dbReference type="Ensembl" id="ENSAPLT00000020359.1">
    <property type="protein sequence ID" value="ENSAPLP00000027255.1"/>
    <property type="gene ID" value="ENSAPLG00000006177.2"/>
</dbReference>
<evidence type="ECO:0000313" key="6">
    <source>
        <dbReference type="Ensembl" id="ENSAPLP00000027255.1"/>
    </source>
</evidence>
<evidence type="ECO:0000256" key="2">
    <source>
        <dbReference type="ARBA" id="ARBA00023128"/>
    </source>
</evidence>
<dbReference type="InterPro" id="IPR010622">
    <property type="entry name" value="FAST_Leu-rich"/>
</dbReference>
<dbReference type="PANTHER" id="PTHR21228">
    <property type="entry name" value="FAST LEU-RICH DOMAIN-CONTAINING"/>
    <property type="match status" value="1"/>
</dbReference>
<comment type="subcellular location">
    <subcellularLocation>
        <location evidence="1">Mitochondrion</location>
    </subcellularLocation>
</comment>
<gene>
    <name evidence="6" type="primary">FASTKD2</name>
</gene>
<feature type="region of interest" description="Disordered" evidence="3">
    <location>
        <begin position="85"/>
        <end position="114"/>
    </location>
</feature>
<dbReference type="GO" id="GO:0035770">
    <property type="term" value="C:ribonucleoprotein granule"/>
    <property type="evidence" value="ECO:0007669"/>
    <property type="project" value="TreeGrafter"/>
</dbReference>